<feature type="region of interest" description="Disordered" evidence="1">
    <location>
        <begin position="328"/>
        <end position="348"/>
    </location>
</feature>
<dbReference type="Proteomes" id="UP000649617">
    <property type="component" value="Unassembled WGS sequence"/>
</dbReference>
<feature type="compositionally biased region" description="Acidic residues" evidence="1">
    <location>
        <begin position="427"/>
        <end position="439"/>
    </location>
</feature>
<comment type="caution">
    <text evidence="2">The sequence shown here is derived from an EMBL/GenBank/DDBJ whole genome shotgun (WGS) entry which is preliminary data.</text>
</comment>
<reference evidence="2" key="1">
    <citation type="submission" date="2021-02" db="EMBL/GenBank/DDBJ databases">
        <authorList>
            <person name="Dougan E. K."/>
            <person name="Rhodes N."/>
            <person name="Thang M."/>
            <person name="Chan C."/>
        </authorList>
    </citation>
    <scope>NUCLEOTIDE SEQUENCE</scope>
</reference>
<dbReference type="OrthoDB" id="432634at2759"/>
<dbReference type="EMBL" id="CAJNIZ010003636">
    <property type="protein sequence ID" value="CAE7224320.1"/>
    <property type="molecule type" value="Genomic_DNA"/>
</dbReference>
<feature type="region of interest" description="Disordered" evidence="1">
    <location>
        <begin position="421"/>
        <end position="484"/>
    </location>
</feature>
<dbReference type="AlphaFoldDB" id="A0A812KHC5"/>
<protein>
    <submittedName>
        <fullName evidence="2">Uncharacterized protein</fullName>
    </submittedName>
</protein>
<organism evidence="2 3">
    <name type="scientific">Symbiodinium pilosum</name>
    <name type="common">Dinoflagellate</name>
    <dbReference type="NCBI Taxonomy" id="2952"/>
    <lineage>
        <taxon>Eukaryota</taxon>
        <taxon>Sar</taxon>
        <taxon>Alveolata</taxon>
        <taxon>Dinophyceae</taxon>
        <taxon>Suessiales</taxon>
        <taxon>Symbiodiniaceae</taxon>
        <taxon>Symbiodinium</taxon>
    </lineage>
</organism>
<feature type="region of interest" description="Disordered" evidence="1">
    <location>
        <begin position="1"/>
        <end position="67"/>
    </location>
</feature>
<evidence type="ECO:0000313" key="3">
    <source>
        <dbReference type="Proteomes" id="UP000649617"/>
    </source>
</evidence>
<evidence type="ECO:0000256" key="1">
    <source>
        <dbReference type="SAM" id="MobiDB-lite"/>
    </source>
</evidence>
<proteinExistence type="predicted"/>
<keyword evidence="3" id="KW-1185">Reference proteome</keyword>
<feature type="compositionally biased region" description="Basic and acidic residues" evidence="1">
    <location>
        <begin position="475"/>
        <end position="484"/>
    </location>
</feature>
<evidence type="ECO:0000313" key="2">
    <source>
        <dbReference type="EMBL" id="CAE7224320.1"/>
    </source>
</evidence>
<feature type="compositionally biased region" description="Basic and acidic residues" evidence="1">
    <location>
        <begin position="42"/>
        <end position="56"/>
    </location>
</feature>
<name>A0A812KHC5_SYMPI</name>
<accession>A0A812KHC5</accession>
<sequence>MAAAPPPSRPQRPGAPRTKFVPRSIEDQVRLAYNTPTPHVYRPTDPRHPDIAEPKPHGKISTSKHPSTLDYVSKHKSFVPGPTYVPPPWAKMGKPFCPEGGRFMLEAHKPPSYFDVAPKLYDANPPPGSYDAKGSVEVKVVGQLVYRYESATSSETKALIAKVVGDPEEVPGPGHYTLPDPLPLAAPPALKGRMLPYSMPHPYAYNCAPDHTRSFLEPVRQRNNGDQIFGTGWRQGAARRGDKAKPSPKEDQVQLAELPPGVGEEEKPEDDGVVHWRSGGFSLKKSRSAAGVLRAPDIDQEVLEGVGKFYPPLAQKHQRCNSQFLPMSSRRTESVRTRGVSEENQRLGQSKWKLSKALAGIEHATNAALEPLDVDKLKQHAMKGLRDKAINRMKLQGVSKDQQEVILEEMDALLRERSERVKAAEMDSQEFELQEELAEESPPPVHEPQAATETQEHAQEQLEDSEADAVLTDGAHLEDTQPEE</sequence>
<feature type="compositionally biased region" description="Basic and acidic residues" evidence="1">
    <location>
        <begin position="330"/>
        <end position="345"/>
    </location>
</feature>
<gene>
    <name evidence="2" type="ORF">SPIL2461_LOCUS3090</name>
</gene>
<feature type="compositionally biased region" description="Pro residues" evidence="1">
    <location>
        <begin position="1"/>
        <end position="10"/>
    </location>
</feature>
<feature type="region of interest" description="Disordered" evidence="1">
    <location>
        <begin position="226"/>
        <end position="274"/>
    </location>
</feature>
<feature type="compositionally biased region" description="Basic and acidic residues" evidence="1">
    <location>
        <begin position="239"/>
        <end position="252"/>
    </location>
</feature>